<sequence length="333" mass="38188">MNVKQFLFIASIFIGTMSGCGIGEKVTETETKDTDSSQSNSTIQDDYFENDTLKTLQTDVSKRIKQVENDVFGEEENRNDYGTFYLDREKEQYVVGLLEDSAKAQEFREALKDTIEDKWIRFETVSYTTNTLHSKMSVVYDDVKEFAKDKRNNFHVASDISNNQINLVIDHLTEDEQAQLYNKFGDMLSITIDEEQNELTKKANEQEISEQVSEDEITVGMTAEKFQYPITTEIVKLTVRNTGDVPLLFGTHYTIQKKIDGTWYEVPFDNGAFNDIGLSISPGNTYEEEVHLTGLDYTLTEGTYRVVKSFDQEDKDHDRFKTVRVAATFDLVP</sequence>
<keyword evidence="3" id="KW-1185">Reference proteome</keyword>
<gene>
    <name evidence="2" type="ORF">QNI29_12520</name>
</gene>
<evidence type="ECO:0000259" key="1">
    <source>
        <dbReference type="Pfam" id="PF20251"/>
    </source>
</evidence>
<dbReference type="Pfam" id="PF20251">
    <property type="entry name" value="Big_14"/>
    <property type="match status" value="1"/>
</dbReference>
<dbReference type="RefSeq" id="WP_231416846.1">
    <property type="nucleotide sequence ID" value="NZ_CP126446.1"/>
</dbReference>
<dbReference type="Proteomes" id="UP001236652">
    <property type="component" value="Chromosome"/>
</dbReference>
<accession>A0ABY8UTB9</accession>
<reference evidence="2 3" key="1">
    <citation type="submission" date="2023-05" db="EMBL/GenBank/DDBJ databases">
        <title>Comparative genomics reveals the evidence of polycyclic aromatic hydrocarbons degradation in moderately halophilic genus Pontibacillus.</title>
        <authorList>
            <person name="Yang H."/>
            <person name="Qian Z."/>
        </authorList>
    </citation>
    <scope>NUCLEOTIDE SEQUENCE [LARGE SCALE GENOMIC DNA]</scope>
    <source>
        <strain evidence="3">HN14</strain>
    </source>
</reference>
<protein>
    <recommendedName>
        <fullName evidence="1">Bacterial Ig-like domain-containing protein</fullName>
    </recommendedName>
</protein>
<name>A0ABY8UTB9_9BACI</name>
<dbReference type="EMBL" id="CP126446">
    <property type="protein sequence ID" value="WIF96575.1"/>
    <property type="molecule type" value="Genomic_DNA"/>
</dbReference>
<evidence type="ECO:0000313" key="3">
    <source>
        <dbReference type="Proteomes" id="UP001236652"/>
    </source>
</evidence>
<proteinExistence type="predicted"/>
<feature type="domain" description="Bacterial Ig-like" evidence="1">
    <location>
        <begin position="216"/>
        <end position="317"/>
    </location>
</feature>
<dbReference type="PROSITE" id="PS51257">
    <property type="entry name" value="PROKAR_LIPOPROTEIN"/>
    <property type="match status" value="1"/>
</dbReference>
<organism evidence="2 3">
    <name type="scientific">Pontibacillus chungwhensis</name>
    <dbReference type="NCBI Taxonomy" id="265426"/>
    <lineage>
        <taxon>Bacteria</taxon>
        <taxon>Bacillati</taxon>
        <taxon>Bacillota</taxon>
        <taxon>Bacilli</taxon>
        <taxon>Bacillales</taxon>
        <taxon>Bacillaceae</taxon>
        <taxon>Pontibacillus</taxon>
    </lineage>
</organism>
<evidence type="ECO:0000313" key="2">
    <source>
        <dbReference type="EMBL" id="WIF96575.1"/>
    </source>
</evidence>
<dbReference type="InterPro" id="IPR046878">
    <property type="entry name" value="Big_14"/>
</dbReference>